<sequence>MFTSSLESTLSST</sequence>
<proteinExistence type="predicted"/>
<name>T1GMC9_MEGSC</name>
<evidence type="ECO:0000313" key="2">
    <source>
        <dbReference type="Proteomes" id="UP000015102"/>
    </source>
</evidence>
<dbReference type="EnsemblMetazoa" id="MESCA004700-RA">
    <property type="protein sequence ID" value="MESCA004700-PA"/>
    <property type="gene ID" value="MESCA004700"/>
</dbReference>
<reference evidence="2" key="1">
    <citation type="submission" date="2013-02" db="EMBL/GenBank/DDBJ databases">
        <authorList>
            <person name="Hughes D."/>
        </authorList>
    </citation>
    <scope>NUCLEOTIDE SEQUENCE</scope>
    <source>
        <strain>Durham</strain>
        <strain evidence="2">NC isolate 2 -- Noor lab</strain>
    </source>
</reference>
<dbReference type="EMBL" id="CAQQ02199428">
    <property type="status" value="NOT_ANNOTATED_CDS"/>
    <property type="molecule type" value="Genomic_DNA"/>
</dbReference>
<protein>
    <submittedName>
        <fullName evidence="1">Uncharacterized protein</fullName>
    </submittedName>
</protein>
<accession>T1GMC9</accession>
<keyword evidence="2" id="KW-1185">Reference proteome</keyword>
<dbReference type="EMBL" id="CAQQ02199427">
    <property type="status" value="NOT_ANNOTATED_CDS"/>
    <property type="molecule type" value="Genomic_DNA"/>
</dbReference>
<dbReference type="EMBL" id="CAQQ02199429">
    <property type="status" value="NOT_ANNOTATED_CDS"/>
    <property type="molecule type" value="Genomic_DNA"/>
</dbReference>
<dbReference type="HOGENOM" id="CLU_3436028_0_0_1"/>
<reference evidence="1" key="2">
    <citation type="submission" date="2015-06" db="UniProtKB">
        <authorList>
            <consortium name="EnsemblMetazoa"/>
        </authorList>
    </citation>
    <scope>IDENTIFICATION</scope>
</reference>
<evidence type="ECO:0000313" key="1">
    <source>
        <dbReference type="EnsemblMetazoa" id="MESCA004700-PA"/>
    </source>
</evidence>
<organism evidence="1 2">
    <name type="scientific">Megaselia scalaris</name>
    <name type="common">Humpbacked fly</name>
    <name type="synonym">Phora scalaris</name>
    <dbReference type="NCBI Taxonomy" id="36166"/>
    <lineage>
        <taxon>Eukaryota</taxon>
        <taxon>Metazoa</taxon>
        <taxon>Ecdysozoa</taxon>
        <taxon>Arthropoda</taxon>
        <taxon>Hexapoda</taxon>
        <taxon>Insecta</taxon>
        <taxon>Pterygota</taxon>
        <taxon>Neoptera</taxon>
        <taxon>Endopterygota</taxon>
        <taxon>Diptera</taxon>
        <taxon>Brachycera</taxon>
        <taxon>Muscomorpha</taxon>
        <taxon>Platypezoidea</taxon>
        <taxon>Phoridae</taxon>
        <taxon>Megaseliini</taxon>
        <taxon>Megaselia</taxon>
    </lineage>
</organism>
<dbReference type="Proteomes" id="UP000015102">
    <property type="component" value="Unassembled WGS sequence"/>
</dbReference>